<gene>
    <name evidence="1" type="ORF">NCTC8622_01786</name>
</gene>
<evidence type="ECO:0000313" key="2">
    <source>
        <dbReference type="Proteomes" id="UP000254079"/>
    </source>
</evidence>
<organism evidence="1 2">
    <name type="scientific">Escherichia coli</name>
    <dbReference type="NCBI Taxonomy" id="562"/>
    <lineage>
        <taxon>Bacteria</taxon>
        <taxon>Pseudomonadati</taxon>
        <taxon>Pseudomonadota</taxon>
        <taxon>Gammaproteobacteria</taxon>
        <taxon>Enterobacterales</taxon>
        <taxon>Enterobacteriaceae</taxon>
        <taxon>Escherichia</taxon>
    </lineage>
</organism>
<evidence type="ECO:0000313" key="1">
    <source>
        <dbReference type="EMBL" id="STI82783.1"/>
    </source>
</evidence>
<accession>A0A376U197</accession>
<reference evidence="1 2" key="1">
    <citation type="submission" date="2018-06" db="EMBL/GenBank/DDBJ databases">
        <authorList>
            <consortium name="Pathogen Informatics"/>
            <person name="Doyle S."/>
        </authorList>
    </citation>
    <scope>NUCLEOTIDE SEQUENCE [LARGE SCALE GENOMIC DNA]</scope>
    <source>
        <strain evidence="1 2">NCTC8622</strain>
    </source>
</reference>
<protein>
    <submittedName>
        <fullName evidence="1">Uncharacterized protein</fullName>
    </submittedName>
</protein>
<name>A0A376U197_ECOLX</name>
<dbReference type="Proteomes" id="UP000254079">
    <property type="component" value="Unassembled WGS sequence"/>
</dbReference>
<dbReference type="EMBL" id="UGCP01000002">
    <property type="protein sequence ID" value="STI82783.1"/>
    <property type="molecule type" value="Genomic_DNA"/>
</dbReference>
<proteinExistence type="predicted"/>
<sequence length="65" mass="7323">MLTGFKYAVRTMTKHPDPQLNSREITAINDILAFGFLTVARFSLDRSFTSFRLTLVSGQPVTKTD</sequence>
<dbReference type="AlphaFoldDB" id="A0A376U197"/>